<keyword evidence="10 12" id="KW-0472">Membrane</keyword>
<evidence type="ECO:0000259" key="13">
    <source>
        <dbReference type="PROSITE" id="PS50109"/>
    </source>
</evidence>
<evidence type="ECO:0000313" key="15">
    <source>
        <dbReference type="Proteomes" id="UP000318102"/>
    </source>
</evidence>
<keyword evidence="7 14" id="KW-0418">Kinase</keyword>
<dbReference type="InterPro" id="IPR011623">
    <property type="entry name" value="7TMR_DISM_rcpt_extracell_dom1"/>
</dbReference>
<dbReference type="SUPFAM" id="SSF47384">
    <property type="entry name" value="Homodimeric domain of signal transducing histidine kinase"/>
    <property type="match status" value="1"/>
</dbReference>
<evidence type="ECO:0000256" key="9">
    <source>
        <dbReference type="ARBA" id="ARBA00023012"/>
    </source>
</evidence>
<keyword evidence="8" id="KW-0067">ATP-binding</keyword>
<dbReference type="PRINTS" id="PR00344">
    <property type="entry name" value="BCTRLSENSOR"/>
</dbReference>
<feature type="transmembrane region" description="Helical" evidence="12">
    <location>
        <begin position="328"/>
        <end position="346"/>
    </location>
</feature>
<dbReference type="Gene3D" id="1.10.287.130">
    <property type="match status" value="1"/>
</dbReference>
<dbReference type="InterPro" id="IPR050351">
    <property type="entry name" value="BphY/WalK/GraS-like"/>
</dbReference>
<dbReference type="InterPro" id="IPR005467">
    <property type="entry name" value="His_kinase_dom"/>
</dbReference>
<feature type="transmembrane region" description="Helical" evidence="12">
    <location>
        <begin position="209"/>
        <end position="227"/>
    </location>
</feature>
<feature type="transmembrane region" description="Helical" evidence="12">
    <location>
        <begin position="300"/>
        <end position="322"/>
    </location>
</feature>
<evidence type="ECO:0000256" key="8">
    <source>
        <dbReference type="ARBA" id="ARBA00022840"/>
    </source>
</evidence>
<dbReference type="EC" id="2.7.13.3" evidence="3"/>
<feature type="domain" description="Histidine kinase" evidence="13">
    <location>
        <begin position="465"/>
        <end position="691"/>
    </location>
</feature>
<reference evidence="14 15" key="1">
    <citation type="submission" date="2019-07" db="EMBL/GenBank/DDBJ databases">
        <authorList>
            <person name="Kim J."/>
        </authorList>
    </citation>
    <scope>NUCLEOTIDE SEQUENCE [LARGE SCALE GENOMIC DNA]</scope>
    <source>
        <strain evidence="14 15">N4</strain>
    </source>
</reference>
<dbReference type="PROSITE" id="PS50109">
    <property type="entry name" value="HIS_KIN"/>
    <property type="match status" value="1"/>
</dbReference>
<evidence type="ECO:0000256" key="4">
    <source>
        <dbReference type="ARBA" id="ARBA00022553"/>
    </source>
</evidence>
<evidence type="ECO:0000256" key="6">
    <source>
        <dbReference type="ARBA" id="ARBA00022741"/>
    </source>
</evidence>
<dbReference type="Proteomes" id="UP000318102">
    <property type="component" value="Unassembled WGS sequence"/>
</dbReference>
<dbReference type="FunFam" id="3.30.565.10:FF:000006">
    <property type="entry name" value="Sensor histidine kinase WalK"/>
    <property type="match status" value="1"/>
</dbReference>
<gene>
    <name evidence="14" type="ORF">FPZ44_07805</name>
</gene>
<dbReference type="InterPro" id="IPR036097">
    <property type="entry name" value="HisK_dim/P_sf"/>
</dbReference>
<evidence type="ECO:0000256" key="2">
    <source>
        <dbReference type="ARBA" id="ARBA00004651"/>
    </source>
</evidence>
<organism evidence="14 15">
    <name type="scientific">Paenibacillus agilis</name>
    <dbReference type="NCBI Taxonomy" id="3020863"/>
    <lineage>
        <taxon>Bacteria</taxon>
        <taxon>Bacillati</taxon>
        <taxon>Bacillota</taxon>
        <taxon>Bacilli</taxon>
        <taxon>Bacillales</taxon>
        <taxon>Paenibacillaceae</taxon>
        <taxon>Paenibacillus</taxon>
    </lineage>
</organism>
<dbReference type="SMART" id="SM00388">
    <property type="entry name" value="HisKA"/>
    <property type="match status" value="1"/>
</dbReference>
<keyword evidence="12" id="KW-1133">Transmembrane helix</keyword>
<keyword evidence="15" id="KW-1185">Reference proteome</keyword>
<evidence type="ECO:0000256" key="1">
    <source>
        <dbReference type="ARBA" id="ARBA00000085"/>
    </source>
</evidence>
<dbReference type="GO" id="GO:0005524">
    <property type="term" value="F:ATP binding"/>
    <property type="evidence" value="ECO:0007669"/>
    <property type="project" value="UniProtKB-KW"/>
</dbReference>
<dbReference type="GO" id="GO:0005886">
    <property type="term" value="C:plasma membrane"/>
    <property type="evidence" value="ECO:0007669"/>
    <property type="project" value="UniProtKB-SubCell"/>
</dbReference>
<evidence type="ECO:0000313" key="14">
    <source>
        <dbReference type="EMBL" id="TVX94633.1"/>
    </source>
</evidence>
<keyword evidence="12" id="KW-0812">Transmembrane</keyword>
<evidence type="ECO:0000256" key="11">
    <source>
        <dbReference type="SAM" id="Coils"/>
    </source>
</evidence>
<keyword evidence="5" id="KW-0808">Transferase</keyword>
<dbReference type="Pfam" id="PF00512">
    <property type="entry name" value="HisKA"/>
    <property type="match status" value="1"/>
</dbReference>
<evidence type="ECO:0000256" key="5">
    <source>
        <dbReference type="ARBA" id="ARBA00022679"/>
    </source>
</evidence>
<feature type="transmembrane region" description="Helical" evidence="12">
    <location>
        <begin position="358"/>
        <end position="380"/>
    </location>
</feature>
<dbReference type="InterPro" id="IPR008979">
    <property type="entry name" value="Galactose-bd-like_sf"/>
</dbReference>
<dbReference type="InterPro" id="IPR036890">
    <property type="entry name" value="HATPase_C_sf"/>
</dbReference>
<dbReference type="GO" id="GO:0004721">
    <property type="term" value="F:phosphoprotein phosphatase activity"/>
    <property type="evidence" value="ECO:0007669"/>
    <property type="project" value="TreeGrafter"/>
</dbReference>
<dbReference type="InterPro" id="IPR004358">
    <property type="entry name" value="Sig_transdc_His_kin-like_C"/>
</dbReference>
<feature type="coiled-coil region" evidence="11">
    <location>
        <begin position="435"/>
        <end position="465"/>
    </location>
</feature>
<comment type="subcellular location">
    <subcellularLocation>
        <location evidence="2">Cell membrane</location>
        <topology evidence="2">Multi-pass membrane protein</topology>
    </subcellularLocation>
</comment>
<dbReference type="SUPFAM" id="SSF49785">
    <property type="entry name" value="Galactose-binding domain-like"/>
    <property type="match status" value="1"/>
</dbReference>
<dbReference type="FunFam" id="1.10.287.130:FF:000001">
    <property type="entry name" value="Two-component sensor histidine kinase"/>
    <property type="match status" value="1"/>
</dbReference>
<evidence type="ECO:0000256" key="7">
    <source>
        <dbReference type="ARBA" id="ARBA00022777"/>
    </source>
</evidence>
<protein>
    <recommendedName>
        <fullName evidence="3">histidine kinase</fullName>
        <ecNumber evidence="3">2.7.13.3</ecNumber>
    </recommendedName>
</protein>
<dbReference type="SUPFAM" id="SSF55874">
    <property type="entry name" value="ATPase domain of HSP90 chaperone/DNA topoisomerase II/histidine kinase"/>
    <property type="match status" value="1"/>
</dbReference>
<dbReference type="InterPro" id="IPR003661">
    <property type="entry name" value="HisK_dim/P_dom"/>
</dbReference>
<comment type="caution">
    <text evidence="14">The sequence shown here is derived from an EMBL/GenBank/DDBJ whole genome shotgun (WGS) entry which is preliminary data.</text>
</comment>
<accession>A0A559J430</accession>
<keyword evidence="11" id="KW-0175">Coiled coil</keyword>
<comment type="catalytic activity">
    <reaction evidence="1">
        <text>ATP + protein L-histidine = ADP + protein N-phospho-L-histidine.</text>
        <dbReference type="EC" id="2.7.13.3"/>
    </reaction>
</comment>
<keyword evidence="4" id="KW-0597">Phosphoprotein</keyword>
<sequence length="692" mass="79359">MKKLSFHAFVALAVLVVIVIQLIGDISYSKIAPQVQYGVLNLKTWNFERDGPVTLNGKWEFNWNELRTPEMFATGKDQHYVSVPKLWNQVELNGVPLSGTGYASYRIQIFKNSSEVLLGLWMPGTFSSYNIWINGKLYIKEGVVANNAEEAVPSFRNRLIMIPAPKDKLDIVIQVANFAHYKGGISVAPEIGTVNQMTRKSKLETAKDSLIFGCLFIIGLYQFGMFMGRRKEKFTFFFGLLCIAIAVRMLTLGDVMLMYWTSWYRWTGVIRLDYCLITIAVMAGVSFVHYLFKEDTLQKYYYTLIGSGFVFLLISLTLSSLFFTSILIMYQIYIVFAVVFSIIVTVRAIQSQRTGATITLLGFIIFAVLIFNDILYYQGFAPIRDLAPFGLVVCVFIHSLMLSRRISKAMGDVESLYYELRELNAGLETRIEHRTSELVRMNESLESKNDELERMERSRRHLLSNISHDLRTPMTLIRGYLEALYDDVIVEPDEQKKYMKLMLNKVNSLNHLIEDLFELSKLEARQVNVEMVDVRLERFISHIEEQYELELRARGLLFACYNLTYRDAPPVSLNLRMDLDRMIQVFDNIIYNAVKFTPTGGKISIRFQYVISKSCIQISINDTGVGIDPEDLPYIFDRFYKRDKSRNSAVGGSGLGLSIAKEIVELHHGRIWAQSSYGQGSTFHIELPVYDL</sequence>
<dbReference type="GO" id="GO:0000155">
    <property type="term" value="F:phosphorelay sensor kinase activity"/>
    <property type="evidence" value="ECO:0007669"/>
    <property type="project" value="InterPro"/>
</dbReference>
<evidence type="ECO:0000256" key="12">
    <source>
        <dbReference type="SAM" id="Phobius"/>
    </source>
</evidence>
<proteinExistence type="predicted"/>
<dbReference type="PANTHER" id="PTHR45453:SF1">
    <property type="entry name" value="PHOSPHATE REGULON SENSOR PROTEIN PHOR"/>
    <property type="match status" value="1"/>
</dbReference>
<dbReference type="SMART" id="SM00387">
    <property type="entry name" value="HATPase_c"/>
    <property type="match status" value="1"/>
</dbReference>
<evidence type="ECO:0000256" key="10">
    <source>
        <dbReference type="ARBA" id="ARBA00023136"/>
    </source>
</evidence>
<dbReference type="OrthoDB" id="9809348at2"/>
<feature type="transmembrane region" description="Helical" evidence="12">
    <location>
        <begin position="234"/>
        <end position="260"/>
    </location>
</feature>
<dbReference type="Pfam" id="PF07695">
    <property type="entry name" value="7TMR-DISM_7TM"/>
    <property type="match status" value="1"/>
</dbReference>
<dbReference type="PANTHER" id="PTHR45453">
    <property type="entry name" value="PHOSPHATE REGULON SENSOR PROTEIN PHOR"/>
    <property type="match status" value="1"/>
</dbReference>
<dbReference type="InterPro" id="IPR003594">
    <property type="entry name" value="HATPase_dom"/>
</dbReference>
<dbReference type="Gene3D" id="3.30.565.10">
    <property type="entry name" value="Histidine kinase-like ATPase, C-terminal domain"/>
    <property type="match status" value="1"/>
</dbReference>
<dbReference type="GO" id="GO:0016036">
    <property type="term" value="P:cellular response to phosphate starvation"/>
    <property type="evidence" value="ECO:0007669"/>
    <property type="project" value="TreeGrafter"/>
</dbReference>
<evidence type="ECO:0000256" key="3">
    <source>
        <dbReference type="ARBA" id="ARBA00012438"/>
    </source>
</evidence>
<keyword evidence="6" id="KW-0547">Nucleotide-binding</keyword>
<keyword evidence="9" id="KW-0902">Two-component regulatory system</keyword>
<dbReference type="AlphaFoldDB" id="A0A559J430"/>
<dbReference type="Pfam" id="PF02518">
    <property type="entry name" value="HATPase_c"/>
    <property type="match status" value="1"/>
</dbReference>
<name>A0A559J430_9BACL</name>
<dbReference type="EMBL" id="VNJK01000001">
    <property type="protein sequence ID" value="TVX94633.1"/>
    <property type="molecule type" value="Genomic_DNA"/>
</dbReference>
<dbReference type="CDD" id="cd00082">
    <property type="entry name" value="HisKA"/>
    <property type="match status" value="1"/>
</dbReference>
<feature type="transmembrane region" description="Helical" evidence="12">
    <location>
        <begin position="386"/>
        <end position="403"/>
    </location>
</feature>
<feature type="transmembrane region" description="Helical" evidence="12">
    <location>
        <begin position="266"/>
        <end position="288"/>
    </location>
</feature>